<dbReference type="InterPro" id="IPR050792">
    <property type="entry name" value="ADP-ribosylglycohydrolase"/>
</dbReference>
<reference evidence="6 7" key="1">
    <citation type="journal article" date="2023" name="FEMS Microbes">
        <title>Whole genomes of deep-sea sponge-associated bacteria exhibit high novel natural product potential.</title>
        <authorList>
            <person name="Hesketh-Best P.J."/>
            <person name="January G.G."/>
            <person name="Koch M.J."/>
            <person name="Warburton P.J."/>
            <person name="Howell K.L."/>
            <person name="Upton M."/>
        </authorList>
    </citation>
    <scope>NUCLEOTIDE SEQUENCE [LARGE SCALE GENOMIC DNA]</scope>
    <source>
        <strain evidence="6 7">PC206-O</strain>
    </source>
</reference>
<keyword evidence="3" id="KW-0378">Hydrolase</keyword>
<dbReference type="InterPro" id="IPR036705">
    <property type="entry name" value="Ribosyl_crysJ1_sf"/>
</dbReference>
<evidence type="ECO:0000313" key="7">
    <source>
        <dbReference type="Proteomes" id="UP001272940"/>
    </source>
</evidence>
<evidence type="ECO:0000256" key="2">
    <source>
        <dbReference type="ARBA" id="ARBA00013064"/>
    </source>
</evidence>
<dbReference type="InterPro" id="IPR001763">
    <property type="entry name" value="Rhodanese-like_dom"/>
</dbReference>
<protein>
    <recommendedName>
        <fullName evidence="2">protein-tyrosine-phosphatase</fullName>
        <ecNumber evidence="2">3.1.3.48</ecNumber>
    </recommendedName>
</protein>
<dbReference type="PROSITE" id="PS50056">
    <property type="entry name" value="TYR_PHOSPHATASE_2"/>
    <property type="match status" value="1"/>
</dbReference>
<accession>A0ABU4KTD5</accession>
<dbReference type="CDD" id="cd14505">
    <property type="entry name" value="CDKN3-like"/>
    <property type="match status" value="1"/>
</dbReference>
<dbReference type="Pfam" id="PF22784">
    <property type="entry name" value="PTP-SAK"/>
    <property type="match status" value="1"/>
</dbReference>
<dbReference type="Proteomes" id="UP001272940">
    <property type="component" value="Unassembled WGS sequence"/>
</dbReference>
<sequence>MSDPIRSSEVLCGHGVLGLTFCPGKSGPSVFGDDWQRDLDVDLDAARAWAASMVLTLVEPHELDLLQVAGLGAAVEARGMTWLHAPIKDVSIPDAAFERRWTVIGHLVRTQLRNGNRVVVHCRGGRGRAGLIAARLLVEFGAEPNAAIATVRAARPGTIETREQEDYVRRCQPVRHDHQIADRVLGCLFGGAVGDGIGYAIEFDRLADIRRKHGPEGLREPALSGGELVVSDDTQMTLFTAQALTAVRGQEDPTEGLRQSYIDWYRTQTVNGPSADERGLLRFAELWRARAPGMTCMSALAAGGHGTPQRRINNSKGCGGVMRVAPIGLRLSWDYRHAFDVAARAAAITHGHPSGYLSAAVMASVVRQLLDGTSLSDAADRACEVLASDADGQETLSAIQRAFELARTSPDHGRDVALGRLGEGWVGEEALAIALYSVLATSDFEHAMRVSANHDGDSDSTASIAGQLLGARDGLARMPWAWVRDLDVFDALCEVAAPIIEASRQDSLCAA</sequence>
<dbReference type="InterPro" id="IPR000387">
    <property type="entry name" value="Tyr_Pase_dom"/>
</dbReference>
<feature type="domain" description="Tyrosine specific protein phosphatases" evidence="4">
    <location>
        <begin position="98"/>
        <end position="166"/>
    </location>
</feature>
<dbReference type="RefSeq" id="WP_319078767.1">
    <property type="nucleotide sequence ID" value="NZ_JAMYEC010000012.1"/>
</dbReference>
<dbReference type="PANTHER" id="PTHR16222:SF24">
    <property type="entry name" value="ADP-RIBOSYLHYDROLASE ARH3"/>
    <property type="match status" value="1"/>
</dbReference>
<evidence type="ECO:0000313" key="6">
    <source>
        <dbReference type="EMBL" id="MDX2336252.1"/>
    </source>
</evidence>
<gene>
    <name evidence="6" type="ORF">NJD11_15035</name>
</gene>
<dbReference type="PROSITE" id="PS50206">
    <property type="entry name" value="RHODANESE_3"/>
    <property type="match status" value="1"/>
</dbReference>
<dbReference type="SUPFAM" id="SSF101478">
    <property type="entry name" value="ADP-ribosylglycohydrolase"/>
    <property type="match status" value="1"/>
</dbReference>
<dbReference type="InterPro" id="IPR029021">
    <property type="entry name" value="Prot-tyrosine_phosphatase-like"/>
</dbReference>
<feature type="domain" description="Rhodanese" evidence="5">
    <location>
        <begin position="83"/>
        <end position="159"/>
    </location>
</feature>
<dbReference type="InterPro" id="IPR005502">
    <property type="entry name" value="Ribosyl_crysJ1"/>
</dbReference>
<comment type="caution">
    <text evidence="6">The sequence shown here is derived from an EMBL/GenBank/DDBJ whole genome shotgun (WGS) entry which is preliminary data.</text>
</comment>
<keyword evidence="7" id="KW-1185">Reference proteome</keyword>
<dbReference type="Gene3D" id="1.10.4080.10">
    <property type="entry name" value="ADP-ribosylation/Crystallin J1"/>
    <property type="match status" value="1"/>
</dbReference>
<dbReference type="PANTHER" id="PTHR16222">
    <property type="entry name" value="ADP-RIBOSYLGLYCOHYDROLASE"/>
    <property type="match status" value="1"/>
</dbReference>
<dbReference type="EMBL" id="JAMYEC010000012">
    <property type="protein sequence ID" value="MDX2336252.1"/>
    <property type="molecule type" value="Genomic_DNA"/>
</dbReference>
<dbReference type="Pfam" id="PF03747">
    <property type="entry name" value="ADP_ribosyl_GH"/>
    <property type="match status" value="1"/>
</dbReference>
<evidence type="ECO:0000256" key="1">
    <source>
        <dbReference type="ARBA" id="ARBA00010702"/>
    </source>
</evidence>
<dbReference type="SUPFAM" id="SSF52799">
    <property type="entry name" value="(Phosphotyrosine protein) phosphatases II"/>
    <property type="match status" value="1"/>
</dbReference>
<dbReference type="InterPro" id="IPR057023">
    <property type="entry name" value="PTP-SAK"/>
</dbReference>
<name>A0ABU4KTD5_BREVE</name>
<evidence type="ECO:0000256" key="3">
    <source>
        <dbReference type="ARBA" id="ARBA00022801"/>
    </source>
</evidence>
<organism evidence="6 7">
    <name type="scientific">Brevundimonas vesicularis</name>
    <name type="common">Pseudomonas vesicularis</name>
    <dbReference type="NCBI Taxonomy" id="41276"/>
    <lineage>
        <taxon>Bacteria</taxon>
        <taxon>Pseudomonadati</taxon>
        <taxon>Pseudomonadota</taxon>
        <taxon>Alphaproteobacteria</taxon>
        <taxon>Caulobacterales</taxon>
        <taxon>Caulobacteraceae</taxon>
        <taxon>Brevundimonas</taxon>
    </lineage>
</organism>
<evidence type="ECO:0000259" key="5">
    <source>
        <dbReference type="PROSITE" id="PS50206"/>
    </source>
</evidence>
<dbReference type="Gene3D" id="3.90.190.10">
    <property type="entry name" value="Protein tyrosine phosphatase superfamily"/>
    <property type="match status" value="1"/>
</dbReference>
<proteinExistence type="inferred from homology"/>
<evidence type="ECO:0000259" key="4">
    <source>
        <dbReference type="PROSITE" id="PS50056"/>
    </source>
</evidence>
<dbReference type="EC" id="3.1.3.48" evidence="2"/>
<comment type="similarity">
    <text evidence="1">Belongs to the ADP-ribosylglycohydrolase family.</text>
</comment>